<dbReference type="GO" id="GO:0005737">
    <property type="term" value="C:cytoplasm"/>
    <property type="evidence" value="ECO:0007669"/>
    <property type="project" value="TreeGrafter"/>
</dbReference>
<protein>
    <recommendedName>
        <fullName evidence="1">ribose-phosphate diphosphokinase</fullName>
        <ecNumber evidence="1">2.7.6.1</ecNumber>
    </recommendedName>
</protein>
<evidence type="ECO:0000313" key="12">
    <source>
        <dbReference type="Proteomes" id="UP000295110"/>
    </source>
</evidence>
<evidence type="ECO:0000259" key="10">
    <source>
        <dbReference type="Pfam" id="PF13793"/>
    </source>
</evidence>
<dbReference type="PANTHER" id="PTHR10210:SF32">
    <property type="entry name" value="RIBOSE-PHOSPHATE PYROPHOSPHOKINASE 2"/>
    <property type="match status" value="1"/>
</dbReference>
<gene>
    <name evidence="11" type="ORF">EV671_101657</name>
</gene>
<evidence type="ECO:0000256" key="3">
    <source>
        <dbReference type="ARBA" id="ARBA00022727"/>
    </source>
</evidence>
<dbReference type="GO" id="GO:0006015">
    <property type="term" value="P:5-phosphoribose 1-diphosphate biosynthetic process"/>
    <property type="evidence" value="ECO:0007669"/>
    <property type="project" value="TreeGrafter"/>
</dbReference>
<dbReference type="GO" id="GO:0005524">
    <property type="term" value="F:ATP binding"/>
    <property type="evidence" value="ECO:0007669"/>
    <property type="project" value="UniProtKB-KW"/>
</dbReference>
<evidence type="ECO:0000256" key="6">
    <source>
        <dbReference type="ARBA" id="ARBA00022840"/>
    </source>
</evidence>
<dbReference type="NCBIfam" id="TIGR01251">
    <property type="entry name" value="ribP_PPkin"/>
    <property type="match status" value="1"/>
</dbReference>
<dbReference type="SMART" id="SM01400">
    <property type="entry name" value="Pribosyltran_N"/>
    <property type="match status" value="1"/>
</dbReference>
<evidence type="ECO:0000256" key="4">
    <source>
        <dbReference type="ARBA" id="ARBA00022741"/>
    </source>
</evidence>
<dbReference type="EC" id="2.7.6.1" evidence="1"/>
<dbReference type="Gene3D" id="3.40.50.2020">
    <property type="match status" value="2"/>
</dbReference>
<evidence type="ECO:0000256" key="8">
    <source>
        <dbReference type="RuleBase" id="RU004324"/>
    </source>
</evidence>
<evidence type="ECO:0000256" key="7">
    <source>
        <dbReference type="ARBA" id="ARBA00049535"/>
    </source>
</evidence>
<dbReference type="Pfam" id="PF00156">
    <property type="entry name" value="Pribosyltran"/>
    <property type="match status" value="1"/>
</dbReference>
<dbReference type="InterPro" id="IPR029057">
    <property type="entry name" value="PRTase-like"/>
</dbReference>
<organism evidence="11 12">
    <name type="scientific">Roseateles saccharophilus</name>
    <name type="common">Pseudomonas saccharophila</name>
    <dbReference type="NCBI Taxonomy" id="304"/>
    <lineage>
        <taxon>Bacteria</taxon>
        <taxon>Pseudomonadati</taxon>
        <taxon>Pseudomonadota</taxon>
        <taxon>Betaproteobacteria</taxon>
        <taxon>Burkholderiales</taxon>
        <taxon>Sphaerotilaceae</taxon>
        <taxon>Roseateles</taxon>
    </lineage>
</organism>
<comment type="caution">
    <text evidence="11">The sequence shown here is derived from an EMBL/GenBank/DDBJ whole genome shotgun (WGS) entry which is preliminary data.</text>
</comment>
<evidence type="ECO:0000256" key="2">
    <source>
        <dbReference type="ARBA" id="ARBA00022679"/>
    </source>
</evidence>
<dbReference type="InterPro" id="IPR000836">
    <property type="entry name" value="PRTase_dom"/>
</dbReference>
<keyword evidence="5 11" id="KW-0418">Kinase</keyword>
<keyword evidence="6" id="KW-0067">ATP-binding</keyword>
<dbReference type="CDD" id="cd06223">
    <property type="entry name" value="PRTases_typeI"/>
    <property type="match status" value="1"/>
</dbReference>
<dbReference type="InterPro" id="IPR005946">
    <property type="entry name" value="Rib-P_diPkinase"/>
</dbReference>
<feature type="domain" description="Phosphoribosyltransferase" evidence="9">
    <location>
        <begin position="135"/>
        <end position="250"/>
    </location>
</feature>
<keyword evidence="12" id="KW-1185">Reference proteome</keyword>
<accession>A0A4R3URR9</accession>
<evidence type="ECO:0000256" key="1">
    <source>
        <dbReference type="ARBA" id="ARBA00013247"/>
    </source>
</evidence>
<dbReference type="NCBIfam" id="NF005537">
    <property type="entry name" value="PRK07199.1"/>
    <property type="match status" value="1"/>
</dbReference>
<comment type="similarity">
    <text evidence="8">Belongs to the ribose-phosphate pyrophosphokinase family.</text>
</comment>
<evidence type="ECO:0000259" key="9">
    <source>
        <dbReference type="Pfam" id="PF00156"/>
    </source>
</evidence>
<dbReference type="RefSeq" id="WP_132572853.1">
    <property type="nucleotide sequence ID" value="NZ_CBCSGL010000012.1"/>
</dbReference>
<keyword evidence="3 8" id="KW-0545">Nucleotide biosynthesis</keyword>
<proteinExistence type="inferred from homology"/>
<dbReference type="FunFam" id="3.40.50.2020:FF:000014">
    <property type="entry name" value="Ribose-phosphate pyrophosphokinase 1"/>
    <property type="match status" value="1"/>
</dbReference>
<name>A0A4R3URR9_ROSSA</name>
<dbReference type="EMBL" id="SMBU01000016">
    <property type="protein sequence ID" value="TCU94635.1"/>
    <property type="molecule type" value="Genomic_DNA"/>
</dbReference>
<reference evidence="11 12" key="1">
    <citation type="submission" date="2019-03" db="EMBL/GenBank/DDBJ databases">
        <title>Genomic Encyclopedia of Type Strains, Phase IV (KMG-IV): sequencing the most valuable type-strain genomes for metagenomic binning, comparative biology and taxonomic classification.</title>
        <authorList>
            <person name="Goeker M."/>
        </authorList>
    </citation>
    <scope>NUCLEOTIDE SEQUENCE [LARGE SCALE GENOMIC DNA]</scope>
    <source>
        <strain evidence="11 12">DSM 654</strain>
    </source>
</reference>
<sequence>MKPIVISMPGNEAMAAELVQRLDGECGAATVRRFPDGESYVRVESALEGRHAVIVCTLDQPDDKLVPLLLLASAARDSGARSVGLVAPYLAYMRQDTRFHPGETISAQHVAAWISSRFDWLVTVDPHLHRINELSQVYTIPAFAVHAADNLAQWLRTHVRQPLLIGPDEESMQWVEQVAGSADAPFVVLRKTRRGDRDVQVSVPDVERWRSHTPVLVDDIVSTGRTMIETVVHLRRAGLAAPVCLAVHAVFAQTAFDDLRAAGSADIASCDTIAHPSNRIRLGASLAAAVLPLLKHAGQRTSLAFPSL</sequence>
<keyword evidence="4" id="KW-0547">Nucleotide-binding</keyword>
<evidence type="ECO:0000256" key="5">
    <source>
        <dbReference type="ARBA" id="ARBA00022777"/>
    </source>
</evidence>
<dbReference type="GO" id="GO:0016301">
    <property type="term" value="F:kinase activity"/>
    <property type="evidence" value="ECO:0007669"/>
    <property type="project" value="UniProtKB-KW"/>
</dbReference>
<dbReference type="Pfam" id="PF13793">
    <property type="entry name" value="Pribosyltran_N"/>
    <property type="match status" value="1"/>
</dbReference>
<dbReference type="InterPro" id="IPR029099">
    <property type="entry name" value="Pribosyltran_N"/>
</dbReference>
<dbReference type="PANTHER" id="PTHR10210">
    <property type="entry name" value="RIBOSE-PHOSPHATE DIPHOSPHOKINASE FAMILY MEMBER"/>
    <property type="match status" value="1"/>
</dbReference>
<keyword evidence="2" id="KW-0808">Transferase</keyword>
<dbReference type="Proteomes" id="UP000295110">
    <property type="component" value="Unassembled WGS sequence"/>
</dbReference>
<dbReference type="AlphaFoldDB" id="A0A4R3URR9"/>
<dbReference type="GO" id="GO:0002189">
    <property type="term" value="C:ribose phosphate diphosphokinase complex"/>
    <property type="evidence" value="ECO:0007669"/>
    <property type="project" value="TreeGrafter"/>
</dbReference>
<dbReference type="GO" id="GO:0004749">
    <property type="term" value="F:ribose phosphate diphosphokinase activity"/>
    <property type="evidence" value="ECO:0007669"/>
    <property type="project" value="UniProtKB-EC"/>
</dbReference>
<dbReference type="GO" id="GO:0000287">
    <property type="term" value="F:magnesium ion binding"/>
    <property type="evidence" value="ECO:0007669"/>
    <property type="project" value="InterPro"/>
</dbReference>
<feature type="domain" description="Ribose-phosphate pyrophosphokinase N-terminal" evidence="10">
    <location>
        <begin position="5"/>
        <end position="115"/>
    </location>
</feature>
<evidence type="ECO:0000313" key="11">
    <source>
        <dbReference type="EMBL" id="TCU94635.1"/>
    </source>
</evidence>
<dbReference type="OrthoDB" id="324294at2"/>
<dbReference type="SUPFAM" id="SSF53271">
    <property type="entry name" value="PRTase-like"/>
    <property type="match status" value="2"/>
</dbReference>
<comment type="catalytic activity">
    <reaction evidence="7">
        <text>D-ribose 5-phosphate + ATP = 5-phospho-alpha-D-ribose 1-diphosphate + AMP + H(+)</text>
        <dbReference type="Rhea" id="RHEA:15609"/>
        <dbReference type="ChEBI" id="CHEBI:15378"/>
        <dbReference type="ChEBI" id="CHEBI:30616"/>
        <dbReference type="ChEBI" id="CHEBI:58017"/>
        <dbReference type="ChEBI" id="CHEBI:78346"/>
        <dbReference type="ChEBI" id="CHEBI:456215"/>
        <dbReference type="EC" id="2.7.6.1"/>
    </reaction>
</comment>
<dbReference type="GO" id="GO:0006164">
    <property type="term" value="P:purine nucleotide biosynthetic process"/>
    <property type="evidence" value="ECO:0007669"/>
    <property type="project" value="TreeGrafter"/>
</dbReference>